<proteinExistence type="predicted"/>
<dbReference type="CDD" id="cd17039">
    <property type="entry name" value="Ubl_ubiquitin_like"/>
    <property type="match status" value="2"/>
</dbReference>
<dbReference type="STRING" id="6216.A0A0R3SYF6"/>
<feature type="domain" description="Ubiquitin-like" evidence="1">
    <location>
        <begin position="1"/>
        <end position="71"/>
    </location>
</feature>
<dbReference type="InterPro" id="IPR000626">
    <property type="entry name" value="Ubiquitin-like_dom"/>
</dbReference>
<dbReference type="GO" id="GO:0043130">
    <property type="term" value="F:ubiquitin binding"/>
    <property type="evidence" value="ECO:0007669"/>
    <property type="project" value="TreeGrafter"/>
</dbReference>
<dbReference type="OrthoDB" id="442921at2759"/>
<accession>A0A0R3SYF6</accession>
<dbReference type="GO" id="GO:0031593">
    <property type="term" value="F:polyubiquitin modification-dependent protein binding"/>
    <property type="evidence" value="ECO:0007669"/>
    <property type="project" value="TreeGrafter"/>
</dbReference>
<dbReference type="InterPro" id="IPR029071">
    <property type="entry name" value="Ubiquitin-like_domsf"/>
</dbReference>
<reference evidence="4" key="1">
    <citation type="submission" date="2017-02" db="UniProtKB">
        <authorList>
            <consortium name="WormBaseParasite"/>
        </authorList>
    </citation>
    <scope>IDENTIFICATION</scope>
</reference>
<sequence>MQLRITHRGNELLTLPIELSTQVIDVKSSVANSLGLSPSDIILTVNGVYLEDSRSLKEYSVKEFGSLQLHLPINSQKIVSVRAVISPEEVHSIPLRSDSTVAALRSELNKRVSAQSFDPQNAFLIYSHYVLEDSRTLEEYGITDNAGITVAHTLDGGKLTPSEPYDYCTDFNEKSVLASGQKMIVVHFLVENGDPFTFMLDPTKPLRNVSRSIELKTGIPSTHQGYILSGVKVDPEKTPQELEIGDGESLYLNDGRVPEMYPTSPKNRDSDMVVIFDLGRHRIRMTVPGDCRVNEVIQALQTHHLLNGQRIDLFFNDIRLDPRKRLYEYGIINESVVNIGTQFL</sequence>
<gene>
    <name evidence="2" type="ORF">HDID_LOCUS10799</name>
</gene>
<evidence type="ECO:0000259" key="1">
    <source>
        <dbReference type="PROSITE" id="PS50053"/>
    </source>
</evidence>
<dbReference type="WBParaSite" id="HDID_0001080101-mRNA-1">
    <property type="protein sequence ID" value="HDID_0001080101-mRNA-1"/>
    <property type="gene ID" value="HDID_0001080101"/>
</dbReference>
<evidence type="ECO:0000313" key="4">
    <source>
        <dbReference type="WBParaSite" id="HDID_0001080101-mRNA-1"/>
    </source>
</evidence>
<organism evidence="4">
    <name type="scientific">Hymenolepis diminuta</name>
    <name type="common">Rat tapeworm</name>
    <dbReference type="NCBI Taxonomy" id="6216"/>
    <lineage>
        <taxon>Eukaryota</taxon>
        <taxon>Metazoa</taxon>
        <taxon>Spiralia</taxon>
        <taxon>Lophotrochozoa</taxon>
        <taxon>Platyhelminthes</taxon>
        <taxon>Cestoda</taxon>
        <taxon>Eucestoda</taxon>
        <taxon>Cyclophyllidea</taxon>
        <taxon>Hymenolepididae</taxon>
        <taxon>Hymenolepis</taxon>
    </lineage>
</organism>
<feature type="domain" description="Ubiquitin-like" evidence="1">
    <location>
        <begin position="184"/>
        <end position="252"/>
    </location>
</feature>
<dbReference type="GO" id="GO:0070628">
    <property type="term" value="F:proteasome binding"/>
    <property type="evidence" value="ECO:0007669"/>
    <property type="project" value="TreeGrafter"/>
</dbReference>
<reference evidence="2 3" key="2">
    <citation type="submission" date="2018-11" db="EMBL/GenBank/DDBJ databases">
        <authorList>
            <consortium name="Pathogen Informatics"/>
        </authorList>
    </citation>
    <scope>NUCLEOTIDE SEQUENCE [LARGE SCALE GENOMIC DNA]</scope>
</reference>
<dbReference type="GO" id="GO:0005654">
    <property type="term" value="C:nucleoplasm"/>
    <property type="evidence" value="ECO:0007669"/>
    <property type="project" value="TreeGrafter"/>
</dbReference>
<dbReference type="Gene3D" id="3.10.20.90">
    <property type="entry name" value="Phosphatidylinositol 3-kinase Catalytic Subunit, Chain A, domain 1"/>
    <property type="match status" value="3"/>
</dbReference>
<dbReference type="EMBL" id="UYSG01011951">
    <property type="protein sequence ID" value="VDL64032.1"/>
    <property type="molecule type" value="Genomic_DNA"/>
</dbReference>
<dbReference type="GO" id="GO:0043161">
    <property type="term" value="P:proteasome-mediated ubiquitin-dependent protein catabolic process"/>
    <property type="evidence" value="ECO:0007669"/>
    <property type="project" value="TreeGrafter"/>
</dbReference>
<dbReference type="GO" id="GO:0005829">
    <property type="term" value="C:cytosol"/>
    <property type="evidence" value="ECO:0007669"/>
    <property type="project" value="TreeGrafter"/>
</dbReference>
<dbReference type="PANTHER" id="PTHR10621">
    <property type="entry name" value="UV EXCISION REPAIR PROTEIN RAD23"/>
    <property type="match status" value="1"/>
</dbReference>
<protein>
    <submittedName>
        <fullName evidence="4">Ubiquitin-like domain-containing protein</fullName>
    </submittedName>
</protein>
<dbReference type="PANTHER" id="PTHR10621:SF0">
    <property type="entry name" value="UV EXCISION REPAIR PROTEIN RAD23"/>
    <property type="match status" value="1"/>
</dbReference>
<feature type="domain" description="Ubiquitin-like" evidence="1">
    <location>
        <begin position="79"/>
        <end position="157"/>
    </location>
</feature>
<dbReference type="SMART" id="SM00213">
    <property type="entry name" value="UBQ"/>
    <property type="match status" value="3"/>
</dbReference>
<dbReference type="PROSITE" id="PS50053">
    <property type="entry name" value="UBIQUITIN_2"/>
    <property type="match status" value="3"/>
</dbReference>
<dbReference type="SUPFAM" id="SSF54236">
    <property type="entry name" value="Ubiquitin-like"/>
    <property type="match status" value="4"/>
</dbReference>
<dbReference type="AlphaFoldDB" id="A0A0R3SYF6"/>
<name>A0A0R3SYF6_HYMDI</name>
<evidence type="ECO:0000313" key="3">
    <source>
        <dbReference type="Proteomes" id="UP000274504"/>
    </source>
</evidence>
<dbReference type="Proteomes" id="UP000274504">
    <property type="component" value="Unassembled WGS sequence"/>
</dbReference>
<evidence type="ECO:0000313" key="2">
    <source>
        <dbReference type="EMBL" id="VDL64032.1"/>
    </source>
</evidence>
<dbReference type="Pfam" id="PF00240">
    <property type="entry name" value="ubiquitin"/>
    <property type="match status" value="2"/>
</dbReference>